<organism evidence="1 2">
    <name type="scientific">Vibrio olivae</name>
    <dbReference type="NCBI Taxonomy" id="1243002"/>
    <lineage>
        <taxon>Bacteria</taxon>
        <taxon>Pseudomonadati</taxon>
        <taxon>Pseudomonadota</taxon>
        <taxon>Gammaproteobacteria</taxon>
        <taxon>Vibrionales</taxon>
        <taxon>Vibrionaceae</taxon>
        <taxon>Vibrio</taxon>
    </lineage>
</organism>
<evidence type="ECO:0000313" key="1">
    <source>
        <dbReference type="EMBL" id="MFB9133577.1"/>
    </source>
</evidence>
<reference evidence="1 2" key="1">
    <citation type="submission" date="2024-09" db="EMBL/GenBank/DDBJ databases">
        <authorList>
            <person name="Sun Q."/>
            <person name="Mori K."/>
        </authorList>
    </citation>
    <scope>NUCLEOTIDE SEQUENCE [LARGE SCALE GENOMIC DNA]</scope>
    <source>
        <strain evidence="1 2">CECT 8064</strain>
    </source>
</reference>
<sequence length="814" mass="94178">MNTKQLNFYPKLKSVLGIGYRNELLDIMQKIPRIVRKNMYETYMNIYLLYVSVVTQPSNTTYSALDIRNNKNKLNEHLSALIGFLYSEHVGFSKRDSYTYSIGFIKIFSHFALLHNTTLNNYKLSDRSETPDELVCIKIFSSLGFNKELFSYYSGWHYQDKLGNQRQLHLATIFDSYGEKFTSYIHSGINNFTQTLKRDTARNVVNNLILLMNEFAKHCTTLEKLEHSLKAENSTVFMEGIYNSLLFQVMINGNDVKTFHLQWTAIVSHFTQCFIDTNVFEDPIKPFLIPSFKEPVDNEHCISIGGKLSKKEEDRWLVNMPLEIKDEEVLNLIHEQVNRDLKHIRIISHKLYKEMSNRHKRNMEYINSGQVKPLPQKGLRLQGYPIGINNLDNVIATFYHYGFGVGGVSSKTGFLGFSGEGDLLLKELNLPNISTLNTIVSLLVLEHPKITPAWLQDWELYDKNRNQVGFKQVGKQWVAVSFKNRKGASIAQQEIVLNDYSKSIVMLLIEHTRYVRDKLKEQGGSDWRYMMLKASLNKPERPNDLGHALSHQSVYHKSLIVNSYCVNPQNSPYKNTNKPFSFIYKIHPKVINQVLTKNEAKDLAVIVTPRSIRKARALQIYLETRSLKAVAEALGHKDVDFDMLESYLPKPLMDYFNQRWIRQFQNAIIFEALKESPFLFDALDFDENSLEEFLCNHGLKELPTNLEQVKTCTVNEDNQSIIDNIDELVFTLTTPLFQVLIAIQTMMESASQHDVFKPIVERWHQAAIFILSHFSLDGKATNYRRPDKELIPLYKAALDNPLDVNCFKENLLCH</sequence>
<keyword evidence="2" id="KW-1185">Reference proteome</keyword>
<proteinExistence type="predicted"/>
<dbReference type="RefSeq" id="WP_390189101.1">
    <property type="nucleotide sequence ID" value="NZ_JBHMEP010000001.1"/>
</dbReference>
<accession>A0ABV5HHU3</accession>
<protein>
    <submittedName>
        <fullName evidence="1">Uncharacterized protein</fullName>
    </submittedName>
</protein>
<comment type="caution">
    <text evidence="1">The sequence shown here is derived from an EMBL/GenBank/DDBJ whole genome shotgun (WGS) entry which is preliminary data.</text>
</comment>
<gene>
    <name evidence="1" type="ORF">ACFFUV_01160</name>
</gene>
<evidence type="ECO:0000313" key="2">
    <source>
        <dbReference type="Proteomes" id="UP001589645"/>
    </source>
</evidence>
<name>A0ABV5HHU3_9VIBR</name>
<dbReference type="Proteomes" id="UP001589645">
    <property type="component" value="Unassembled WGS sequence"/>
</dbReference>
<dbReference type="EMBL" id="JBHMEP010000001">
    <property type="protein sequence ID" value="MFB9133577.1"/>
    <property type="molecule type" value="Genomic_DNA"/>
</dbReference>